<protein>
    <submittedName>
        <fullName evidence="2">Uncharacterized protein</fullName>
    </submittedName>
</protein>
<keyword evidence="3" id="KW-1185">Reference proteome</keyword>
<organism evidence="2 3">
    <name type="scientific">Uabimicrobium amorphum</name>
    <dbReference type="NCBI Taxonomy" id="2596890"/>
    <lineage>
        <taxon>Bacteria</taxon>
        <taxon>Pseudomonadati</taxon>
        <taxon>Planctomycetota</taxon>
        <taxon>Candidatus Uabimicrobiia</taxon>
        <taxon>Candidatus Uabimicrobiales</taxon>
        <taxon>Candidatus Uabimicrobiaceae</taxon>
        <taxon>Candidatus Uabimicrobium</taxon>
    </lineage>
</organism>
<dbReference type="Proteomes" id="UP000326354">
    <property type="component" value="Chromosome"/>
</dbReference>
<sequence>MNSPSDSQTIQFYQILNTFLKTVGKNHSHITNLLREFKNLRIEYLETLRDNIIPELVKSSQVKENLGPQQLVTLLGGMSASFRSEQKKSYQFLENTLCEELLTKVPQQVMEQGFEEINELRSECRSLINENEEYKKKQLHLEKRVMELEQKCNDLSEQLQKSESSQQEMSGRVHELEGKEKAVQDYEDILGKIRKEIEGKSVYDLWRLKIMYNRIASLTRSNWTHPGTPKPDVFTPKSFHAKKFLDSIKPDH</sequence>
<feature type="region of interest" description="Disordered" evidence="1">
    <location>
        <begin position="156"/>
        <end position="176"/>
    </location>
</feature>
<name>A0A5S9IMJ8_UABAM</name>
<evidence type="ECO:0000256" key="1">
    <source>
        <dbReference type="SAM" id="MobiDB-lite"/>
    </source>
</evidence>
<proteinExistence type="predicted"/>
<dbReference type="KEGG" id="uam:UABAM_02457"/>
<dbReference type="RefSeq" id="WP_151968276.1">
    <property type="nucleotide sequence ID" value="NZ_AP019860.1"/>
</dbReference>
<accession>A0A5S9IMJ8</accession>
<dbReference type="AlphaFoldDB" id="A0A5S9IMJ8"/>
<reference evidence="2 3" key="1">
    <citation type="submission" date="2019-08" db="EMBL/GenBank/DDBJ databases">
        <title>Complete genome sequence of Candidatus Uab amorphum.</title>
        <authorList>
            <person name="Shiratori T."/>
            <person name="Suzuki S."/>
            <person name="Kakizawa Y."/>
            <person name="Ishida K."/>
        </authorList>
    </citation>
    <scope>NUCLEOTIDE SEQUENCE [LARGE SCALE GENOMIC DNA]</scope>
    <source>
        <strain evidence="2 3">SRT547</strain>
    </source>
</reference>
<dbReference type="EMBL" id="AP019860">
    <property type="protein sequence ID" value="BBM84101.1"/>
    <property type="molecule type" value="Genomic_DNA"/>
</dbReference>
<evidence type="ECO:0000313" key="2">
    <source>
        <dbReference type="EMBL" id="BBM84101.1"/>
    </source>
</evidence>
<evidence type="ECO:0000313" key="3">
    <source>
        <dbReference type="Proteomes" id="UP000326354"/>
    </source>
</evidence>
<feature type="compositionally biased region" description="Low complexity" evidence="1">
    <location>
        <begin position="156"/>
        <end position="168"/>
    </location>
</feature>
<gene>
    <name evidence="2" type="ORF">UABAM_02457</name>
</gene>
<dbReference type="SUPFAM" id="SSF90257">
    <property type="entry name" value="Myosin rod fragments"/>
    <property type="match status" value="1"/>
</dbReference>